<keyword evidence="1" id="KW-0805">Transcription regulation</keyword>
<reference evidence="5 6" key="1">
    <citation type="submission" date="2016-10" db="EMBL/GenBank/DDBJ databases">
        <authorList>
            <person name="de Groot N.N."/>
        </authorList>
    </citation>
    <scope>NUCLEOTIDE SEQUENCE [LARGE SCALE GENOMIC DNA]</scope>
    <source>
        <strain evidence="5 6">CGMCC 4.2023</strain>
    </source>
</reference>
<keyword evidence="3" id="KW-0804">Transcription</keyword>
<dbReference type="PANTHER" id="PTHR30146">
    <property type="entry name" value="LACI-RELATED TRANSCRIPTIONAL REPRESSOR"/>
    <property type="match status" value="1"/>
</dbReference>
<dbReference type="Pfam" id="PF13377">
    <property type="entry name" value="Peripla_BP_3"/>
    <property type="match status" value="1"/>
</dbReference>
<organism evidence="5 6">
    <name type="scientific">Actinacidiphila yanglinensis</name>
    <dbReference type="NCBI Taxonomy" id="310779"/>
    <lineage>
        <taxon>Bacteria</taxon>
        <taxon>Bacillati</taxon>
        <taxon>Actinomycetota</taxon>
        <taxon>Actinomycetes</taxon>
        <taxon>Kitasatosporales</taxon>
        <taxon>Streptomycetaceae</taxon>
        <taxon>Actinacidiphila</taxon>
    </lineage>
</organism>
<dbReference type="PROSITE" id="PS50932">
    <property type="entry name" value="HTH_LACI_2"/>
    <property type="match status" value="1"/>
</dbReference>
<dbReference type="SUPFAM" id="SSF47413">
    <property type="entry name" value="lambda repressor-like DNA-binding domains"/>
    <property type="match status" value="1"/>
</dbReference>
<dbReference type="Proteomes" id="UP000236754">
    <property type="component" value="Unassembled WGS sequence"/>
</dbReference>
<evidence type="ECO:0000256" key="2">
    <source>
        <dbReference type="ARBA" id="ARBA00023125"/>
    </source>
</evidence>
<dbReference type="GO" id="GO:0003700">
    <property type="term" value="F:DNA-binding transcription factor activity"/>
    <property type="evidence" value="ECO:0007669"/>
    <property type="project" value="TreeGrafter"/>
</dbReference>
<evidence type="ECO:0000256" key="3">
    <source>
        <dbReference type="ARBA" id="ARBA00023163"/>
    </source>
</evidence>
<dbReference type="Pfam" id="PF00356">
    <property type="entry name" value="LacI"/>
    <property type="match status" value="1"/>
</dbReference>
<dbReference type="AlphaFoldDB" id="A0A1H6C7A4"/>
<protein>
    <submittedName>
        <fullName evidence="5">Transcriptional regulator, LacI family</fullName>
    </submittedName>
</protein>
<keyword evidence="2" id="KW-0238">DNA-binding</keyword>
<evidence type="ECO:0000313" key="6">
    <source>
        <dbReference type="Proteomes" id="UP000236754"/>
    </source>
</evidence>
<dbReference type="PANTHER" id="PTHR30146:SF109">
    <property type="entry name" value="HTH-TYPE TRANSCRIPTIONAL REGULATOR GALS"/>
    <property type="match status" value="1"/>
</dbReference>
<dbReference type="InterPro" id="IPR000843">
    <property type="entry name" value="HTH_LacI"/>
</dbReference>
<dbReference type="SUPFAM" id="SSF53822">
    <property type="entry name" value="Periplasmic binding protein-like I"/>
    <property type="match status" value="1"/>
</dbReference>
<gene>
    <name evidence="5" type="ORF">SAMN05216223_108128</name>
</gene>
<keyword evidence="6" id="KW-1185">Reference proteome</keyword>
<evidence type="ECO:0000259" key="4">
    <source>
        <dbReference type="PROSITE" id="PS50932"/>
    </source>
</evidence>
<accession>A0A1H6C7A4</accession>
<dbReference type="InterPro" id="IPR010982">
    <property type="entry name" value="Lambda_DNA-bd_dom_sf"/>
</dbReference>
<dbReference type="InterPro" id="IPR046335">
    <property type="entry name" value="LacI/GalR-like_sensor"/>
</dbReference>
<proteinExistence type="predicted"/>
<dbReference type="SMART" id="SM00354">
    <property type="entry name" value="HTH_LACI"/>
    <property type="match status" value="1"/>
</dbReference>
<evidence type="ECO:0000313" key="5">
    <source>
        <dbReference type="EMBL" id="SEG68849.1"/>
    </source>
</evidence>
<dbReference type="EMBL" id="FNVU01000008">
    <property type="protein sequence ID" value="SEG68849.1"/>
    <property type="molecule type" value="Genomic_DNA"/>
</dbReference>
<feature type="domain" description="HTH lacI-type" evidence="4">
    <location>
        <begin position="1"/>
        <end position="53"/>
    </location>
</feature>
<evidence type="ECO:0000256" key="1">
    <source>
        <dbReference type="ARBA" id="ARBA00023015"/>
    </source>
</evidence>
<dbReference type="Gene3D" id="1.10.260.40">
    <property type="entry name" value="lambda repressor-like DNA-binding domains"/>
    <property type="match status" value="1"/>
</dbReference>
<dbReference type="GO" id="GO:0000976">
    <property type="term" value="F:transcription cis-regulatory region binding"/>
    <property type="evidence" value="ECO:0007669"/>
    <property type="project" value="TreeGrafter"/>
</dbReference>
<dbReference type="CDD" id="cd06267">
    <property type="entry name" value="PBP1_LacI_sugar_binding-like"/>
    <property type="match status" value="1"/>
</dbReference>
<name>A0A1H6C7A4_9ACTN</name>
<dbReference type="CDD" id="cd01392">
    <property type="entry name" value="HTH_LacI"/>
    <property type="match status" value="1"/>
</dbReference>
<sequence length="326" mass="34739">MADVAREAGVSASTVSRVFSLPGTVRTDTRERVLAVARRLDFTPNRTASSLARGRTRTLGLLVPDVVNPYYAEIVKTVQRRTRAKDHALFLADTGDDPADGFELARIMARQTDGLLLAGPRMTDGMVGELTRAGPVALIGARLPETDSAYAQLDTGMRHVARHLAALGHTRIVYVNGTRTARTPGHRQPVQDACDEFGIELVEQLGPFDLTFDNGVAAADLVPTSGATAVIAHNEMVAHGVACGLARQGRSVPSDFSLVTVDDTFMARAIHPALTALHIPLDVMGVRGVDLLLQRIEDPDGEPRHAALPTSLVVRGSTGRPGGARP</sequence>
<dbReference type="Gene3D" id="3.40.50.2300">
    <property type="match status" value="2"/>
</dbReference>
<dbReference type="InterPro" id="IPR028082">
    <property type="entry name" value="Peripla_BP_I"/>
</dbReference>